<comment type="caution">
    <text evidence="5">The sequence shown here is derived from an EMBL/GenBank/DDBJ whole genome shotgun (WGS) entry which is preliminary data.</text>
</comment>
<keyword evidence="3 4" id="KW-0479">Metal-binding</keyword>
<dbReference type="OrthoDB" id="446280at2"/>
<dbReference type="InterPro" id="IPR036396">
    <property type="entry name" value="Cyt_P450_sf"/>
</dbReference>
<dbReference type="Proteomes" id="UP000185984">
    <property type="component" value="Unassembled WGS sequence"/>
</dbReference>
<evidence type="ECO:0000256" key="4">
    <source>
        <dbReference type="RuleBase" id="RU000461"/>
    </source>
</evidence>
<dbReference type="GO" id="GO:0004497">
    <property type="term" value="F:monooxygenase activity"/>
    <property type="evidence" value="ECO:0007669"/>
    <property type="project" value="UniProtKB-KW"/>
</dbReference>
<keyword evidence="4" id="KW-0503">Monooxygenase</keyword>
<dbReference type="SUPFAM" id="SSF48264">
    <property type="entry name" value="Cytochrome P450"/>
    <property type="match status" value="1"/>
</dbReference>
<evidence type="ECO:0000256" key="1">
    <source>
        <dbReference type="ARBA" id="ARBA00001971"/>
    </source>
</evidence>
<proteinExistence type="inferred from homology"/>
<organism evidence="5 6">
    <name type="scientific">Chroogloeocystis siderophila 5.2 s.c.1</name>
    <dbReference type="NCBI Taxonomy" id="247279"/>
    <lineage>
        <taxon>Bacteria</taxon>
        <taxon>Bacillati</taxon>
        <taxon>Cyanobacteriota</taxon>
        <taxon>Cyanophyceae</taxon>
        <taxon>Oscillatoriophycideae</taxon>
        <taxon>Chroococcales</taxon>
        <taxon>Chroococcaceae</taxon>
        <taxon>Chroogloeocystis</taxon>
    </lineage>
</organism>
<dbReference type="GO" id="GO:0016705">
    <property type="term" value="F:oxidoreductase activity, acting on paired donors, with incorporation or reduction of molecular oxygen"/>
    <property type="evidence" value="ECO:0007669"/>
    <property type="project" value="InterPro"/>
</dbReference>
<dbReference type="Gene3D" id="1.10.630.10">
    <property type="entry name" value="Cytochrome P450"/>
    <property type="match status" value="1"/>
</dbReference>
<evidence type="ECO:0000313" key="5">
    <source>
        <dbReference type="EMBL" id="OKH23140.1"/>
    </source>
</evidence>
<dbReference type="GO" id="GO:0020037">
    <property type="term" value="F:heme binding"/>
    <property type="evidence" value="ECO:0007669"/>
    <property type="project" value="InterPro"/>
</dbReference>
<dbReference type="GO" id="GO:0005506">
    <property type="term" value="F:iron ion binding"/>
    <property type="evidence" value="ECO:0007669"/>
    <property type="project" value="InterPro"/>
</dbReference>
<keyword evidence="4" id="KW-0560">Oxidoreductase</keyword>
<dbReference type="EMBL" id="MRCC01000017">
    <property type="protein sequence ID" value="OKH23140.1"/>
    <property type="molecule type" value="Genomic_DNA"/>
</dbReference>
<accession>A0A1U7HHT1</accession>
<dbReference type="InterPro" id="IPR001128">
    <property type="entry name" value="Cyt_P450"/>
</dbReference>
<name>A0A1U7HHT1_9CHRO</name>
<comment type="cofactor">
    <cofactor evidence="1 3">
        <name>heme</name>
        <dbReference type="ChEBI" id="CHEBI:30413"/>
    </cofactor>
</comment>
<comment type="similarity">
    <text evidence="2 4">Belongs to the cytochrome P450 family.</text>
</comment>
<keyword evidence="3 4" id="KW-0349">Heme</keyword>
<dbReference type="PROSITE" id="PS00086">
    <property type="entry name" value="CYTOCHROME_P450"/>
    <property type="match status" value="1"/>
</dbReference>
<dbReference type="AlphaFoldDB" id="A0A1U7HHT1"/>
<dbReference type="InterPro" id="IPR002401">
    <property type="entry name" value="Cyt_P450_E_grp-I"/>
</dbReference>
<keyword evidence="3 4" id="KW-0408">Iron</keyword>
<feature type="binding site" description="axial binding residue" evidence="3">
    <location>
        <position position="392"/>
    </location>
    <ligand>
        <name>heme</name>
        <dbReference type="ChEBI" id="CHEBI:30413"/>
    </ligand>
    <ligandPart>
        <name>Fe</name>
        <dbReference type="ChEBI" id="CHEBI:18248"/>
    </ligandPart>
</feature>
<dbReference type="RefSeq" id="WP_073551006.1">
    <property type="nucleotide sequence ID" value="NZ_CAWMVK010000009.1"/>
</dbReference>
<evidence type="ECO:0000313" key="6">
    <source>
        <dbReference type="Proteomes" id="UP000185984"/>
    </source>
</evidence>
<gene>
    <name evidence="5" type="ORF">NIES1031_18775</name>
</gene>
<protein>
    <submittedName>
        <fullName evidence="5">Cytochrome P450</fullName>
    </submittedName>
</protein>
<evidence type="ECO:0000256" key="2">
    <source>
        <dbReference type="ARBA" id="ARBA00010617"/>
    </source>
</evidence>
<dbReference type="CDD" id="cd11053">
    <property type="entry name" value="CYP110-like"/>
    <property type="match status" value="1"/>
</dbReference>
<dbReference type="PRINTS" id="PR00385">
    <property type="entry name" value="P450"/>
</dbReference>
<dbReference type="PRINTS" id="PR00463">
    <property type="entry name" value="EP450I"/>
</dbReference>
<reference evidence="5 6" key="1">
    <citation type="submission" date="2016-11" db="EMBL/GenBank/DDBJ databases">
        <title>Draft Genome Sequences of Nine Cyanobacterial Strains from Diverse Habitats.</title>
        <authorList>
            <person name="Zhu T."/>
            <person name="Hou S."/>
            <person name="Lu X."/>
            <person name="Hess W.R."/>
        </authorList>
    </citation>
    <scope>NUCLEOTIDE SEQUENCE [LARGE SCALE GENOMIC DNA]</scope>
    <source>
        <strain evidence="5 6">5.2 s.c.1</strain>
    </source>
</reference>
<sequence length="455" mass="51178">MRVTSSIQTPALLQTLQLISEPTKFLESCVQRYGDPFTVRVLGLNSPPVVFFGSPQAIKEIFALPGEKFDFKKATHVFKPLMGEKSIILQEGRSHQRQKQLMMPPFHGDRMKAYGEIIAQITTNVTDQWSVGKVISLQHEMSNITLQIILRVVFGISPGTRYDKIQMLLGSLLDDVTKPLYSSLFFFPPLQKDLGAWSPWGKFLRRRQAIDELIYSEIAQRRQENKTTRSDILSMLIAARDENGQPLTDVELRDQLVSLLLLGYETTAAALSWAFYLIHSSPQVLAKLLQELAASSANPEDVAALPYLTAICQETLRIYPIGLICTPRMVRDSVQIAGETFHAETIVVPCIYLAHRRPETYPQPEEFLPERFLTRKFSPYEYLPFGGGIRGCIGIAFSMYEMKLVLATILSRFHLALADSRPAHPVRRGITIIPSASGMNMVVKAQQPAKVPVKM</sequence>
<keyword evidence="6" id="KW-1185">Reference proteome</keyword>
<dbReference type="STRING" id="247279.NIES1031_18775"/>
<dbReference type="InterPro" id="IPR050121">
    <property type="entry name" value="Cytochrome_P450_monoxygenase"/>
</dbReference>
<dbReference type="PANTHER" id="PTHR24305:SF166">
    <property type="entry name" value="CYTOCHROME P450 12A4, MITOCHONDRIAL-RELATED"/>
    <property type="match status" value="1"/>
</dbReference>
<dbReference type="PANTHER" id="PTHR24305">
    <property type="entry name" value="CYTOCHROME P450"/>
    <property type="match status" value="1"/>
</dbReference>
<dbReference type="Pfam" id="PF00067">
    <property type="entry name" value="p450"/>
    <property type="match status" value="1"/>
</dbReference>
<evidence type="ECO:0000256" key="3">
    <source>
        <dbReference type="PIRSR" id="PIRSR602401-1"/>
    </source>
</evidence>
<dbReference type="InterPro" id="IPR017972">
    <property type="entry name" value="Cyt_P450_CS"/>
</dbReference>